<dbReference type="GO" id="GO:0072659">
    <property type="term" value="P:protein localization to plasma membrane"/>
    <property type="evidence" value="ECO:0007669"/>
    <property type="project" value="TreeGrafter"/>
</dbReference>
<reference evidence="3" key="1">
    <citation type="submission" date="2015-01" db="EMBL/GenBank/DDBJ databases">
        <authorList>
            <person name="Aksoy S."/>
            <person name="Warren W."/>
            <person name="Wilson R.K."/>
        </authorList>
    </citation>
    <scope>NUCLEOTIDE SEQUENCE [LARGE SCALE GENOMIC DNA]</scope>
    <source>
        <strain evidence="3">IAEA</strain>
    </source>
</reference>
<dbReference type="GO" id="GO:0005886">
    <property type="term" value="C:plasma membrane"/>
    <property type="evidence" value="ECO:0007669"/>
    <property type="project" value="TreeGrafter"/>
</dbReference>
<protein>
    <submittedName>
        <fullName evidence="2">Uncharacterized protein</fullName>
    </submittedName>
</protein>
<dbReference type="GO" id="GO:0090314">
    <property type="term" value="P:positive regulation of protein targeting to membrane"/>
    <property type="evidence" value="ECO:0007669"/>
    <property type="project" value="TreeGrafter"/>
</dbReference>
<sequence length="221" mass="25945">MNIPKVIDLYELTTYTLQPQERFLPTRAVSRYRVRRWETFNDMKGVFFCKDKEQKHRSVFDLIFPTYISNFITWALANSHMAKVLSGSIPVFDTMHGIRAEVNIVVKVDPFSDVNKFRQNSCGIPFFHCVGVLNPKSTYIILISFIRILATALVLIKLCYLIGKYFTFLRFLLPIMSYYYEFCLLISNGDWESFLLLMDEILNSKDLANLNALEHRKTFKY</sequence>
<evidence type="ECO:0000313" key="2">
    <source>
        <dbReference type="EnsemblMetazoa" id="GPPI043600-PA"/>
    </source>
</evidence>
<dbReference type="GO" id="GO:0031340">
    <property type="term" value="P:positive regulation of vesicle fusion"/>
    <property type="evidence" value="ECO:0007669"/>
    <property type="project" value="TreeGrafter"/>
</dbReference>
<organism evidence="2 3">
    <name type="scientific">Glossina palpalis gambiensis</name>
    <dbReference type="NCBI Taxonomy" id="67801"/>
    <lineage>
        <taxon>Eukaryota</taxon>
        <taxon>Metazoa</taxon>
        <taxon>Ecdysozoa</taxon>
        <taxon>Arthropoda</taxon>
        <taxon>Hexapoda</taxon>
        <taxon>Insecta</taxon>
        <taxon>Pterygota</taxon>
        <taxon>Neoptera</taxon>
        <taxon>Endopterygota</taxon>
        <taxon>Diptera</taxon>
        <taxon>Brachycera</taxon>
        <taxon>Muscomorpha</taxon>
        <taxon>Hippoboscoidea</taxon>
        <taxon>Glossinidae</taxon>
        <taxon>Glossina</taxon>
    </lineage>
</organism>
<keyword evidence="1" id="KW-1133">Transmembrane helix</keyword>
<dbReference type="GO" id="GO:0005544">
    <property type="term" value="F:calcium-dependent phospholipid binding"/>
    <property type="evidence" value="ECO:0007669"/>
    <property type="project" value="InterPro"/>
</dbReference>
<evidence type="ECO:0000313" key="3">
    <source>
        <dbReference type="Proteomes" id="UP000092460"/>
    </source>
</evidence>
<dbReference type="GO" id="GO:0010828">
    <property type="term" value="P:positive regulation of D-glucose transmembrane transport"/>
    <property type="evidence" value="ECO:0007669"/>
    <property type="project" value="TreeGrafter"/>
</dbReference>
<keyword evidence="1" id="KW-0812">Transmembrane</keyword>
<feature type="transmembrane region" description="Helical" evidence="1">
    <location>
        <begin position="137"/>
        <end position="156"/>
    </location>
</feature>
<dbReference type="VEuPathDB" id="VectorBase:GPPI043600"/>
<keyword evidence="1" id="KW-0472">Membrane</keyword>
<feature type="transmembrane region" description="Helical" evidence="1">
    <location>
        <begin position="168"/>
        <end position="187"/>
    </location>
</feature>
<keyword evidence="3" id="KW-1185">Reference proteome</keyword>
<dbReference type="EnsemblMetazoa" id="GPPI043600-RA">
    <property type="protein sequence ID" value="GPPI043600-PA"/>
    <property type="gene ID" value="GPPI043600"/>
</dbReference>
<dbReference type="EMBL" id="JXJN01022285">
    <property type="status" value="NOT_ANNOTATED_CDS"/>
    <property type="molecule type" value="Genomic_DNA"/>
</dbReference>
<accession>A0A1B0BXN8</accession>
<dbReference type="STRING" id="67801.A0A1B0BXN8"/>
<evidence type="ECO:0000256" key="1">
    <source>
        <dbReference type="SAM" id="Phobius"/>
    </source>
</evidence>
<dbReference type="InterPro" id="IPR038983">
    <property type="entry name" value="C2CD5"/>
</dbReference>
<dbReference type="Proteomes" id="UP000092460">
    <property type="component" value="Unassembled WGS sequence"/>
</dbReference>
<reference evidence="2" key="2">
    <citation type="submission" date="2020-05" db="UniProtKB">
        <authorList>
            <consortium name="EnsemblMetazoa"/>
        </authorList>
    </citation>
    <scope>IDENTIFICATION</scope>
    <source>
        <strain evidence="2">IAEA</strain>
    </source>
</reference>
<proteinExistence type="predicted"/>
<dbReference type="PANTHER" id="PTHR37412:SF2">
    <property type="entry name" value="C2 DOMAIN-CONTAINING PROTEIN 5"/>
    <property type="match status" value="1"/>
</dbReference>
<name>A0A1B0BXN8_9MUSC</name>
<dbReference type="AlphaFoldDB" id="A0A1B0BXN8"/>
<dbReference type="GO" id="GO:0005509">
    <property type="term" value="F:calcium ion binding"/>
    <property type="evidence" value="ECO:0007669"/>
    <property type="project" value="TreeGrafter"/>
</dbReference>
<dbReference type="GO" id="GO:0065002">
    <property type="term" value="P:intracellular protein transmembrane transport"/>
    <property type="evidence" value="ECO:0007669"/>
    <property type="project" value="TreeGrafter"/>
</dbReference>
<dbReference type="PANTHER" id="PTHR37412">
    <property type="entry name" value="C2 DOMAIN-CONTAINING PROTEIN 5"/>
    <property type="match status" value="1"/>
</dbReference>
<feature type="transmembrane region" description="Helical" evidence="1">
    <location>
        <begin position="59"/>
        <end position="77"/>
    </location>
</feature>